<organism evidence="1 2">
    <name type="scientific">Funneliformis geosporum</name>
    <dbReference type="NCBI Taxonomy" id="1117311"/>
    <lineage>
        <taxon>Eukaryota</taxon>
        <taxon>Fungi</taxon>
        <taxon>Fungi incertae sedis</taxon>
        <taxon>Mucoromycota</taxon>
        <taxon>Glomeromycotina</taxon>
        <taxon>Glomeromycetes</taxon>
        <taxon>Glomerales</taxon>
        <taxon>Glomeraceae</taxon>
        <taxon>Funneliformis</taxon>
    </lineage>
</organism>
<dbReference type="OrthoDB" id="2373574at2759"/>
<evidence type="ECO:0000313" key="1">
    <source>
        <dbReference type="EMBL" id="CAI2169773.1"/>
    </source>
</evidence>
<gene>
    <name evidence="1" type="ORF">FWILDA_LOCUS4249</name>
</gene>
<keyword evidence="2" id="KW-1185">Reference proteome</keyword>
<accession>A0A9W4WL63</accession>
<protein>
    <submittedName>
        <fullName evidence="1">17474_t:CDS:1</fullName>
    </submittedName>
</protein>
<sequence>MSDDKGLLECLSIYSFLFLNKKGSNDISEVYGLFKIYECINSQKSLRVVIDIDTLQKVMETAGVKTQEPQKVKAFRLASNKEIVLTELWNWAKHTSSLPFENKTKLRIKKYHSKSDSVEKAHDFSNVEES</sequence>
<dbReference type="EMBL" id="CAMKVN010000622">
    <property type="protein sequence ID" value="CAI2169773.1"/>
    <property type="molecule type" value="Genomic_DNA"/>
</dbReference>
<comment type="caution">
    <text evidence="1">The sequence shown here is derived from an EMBL/GenBank/DDBJ whole genome shotgun (WGS) entry which is preliminary data.</text>
</comment>
<dbReference type="AlphaFoldDB" id="A0A9W4WL63"/>
<reference evidence="1" key="1">
    <citation type="submission" date="2022-08" db="EMBL/GenBank/DDBJ databases">
        <authorList>
            <person name="Kallberg Y."/>
            <person name="Tangrot J."/>
            <person name="Rosling A."/>
        </authorList>
    </citation>
    <scope>NUCLEOTIDE SEQUENCE</scope>
    <source>
        <strain evidence="1">Wild A</strain>
    </source>
</reference>
<dbReference type="Proteomes" id="UP001153678">
    <property type="component" value="Unassembled WGS sequence"/>
</dbReference>
<evidence type="ECO:0000313" key="2">
    <source>
        <dbReference type="Proteomes" id="UP001153678"/>
    </source>
</evidence>
<proteinExistence type="predicted"/>
<name>A0A9W4WL63_9GLOM</name>